<dbReference type="PANTHER" id="PTHR35530:SF2">
    <property type="entry name" value="BSL4019 PROTEIN"/>
    <property type="match status" value="1"/>
</dbReference>
<evidence type="ECO:0000256" key="1">
    <source>
        <dbReference type="ARBA" id="ARBA00006723"/>
    </source>
</evidence>
<evidence type="ECO:0000313" key="4">
    <source>
        <dbReference type="EMBL" id="MBI5128184.1"/>
    </source>
</evidence>
<dbReference type="Pfam" id="PF01361">
    <property type="entry name" value="Tautomerase"/>
    <property type="match status" value="2"/>
</dbReference>
<feature type="domain" description="4-oxalocrotonate tautomerase-like" evidence="3">
    <location>
        <begin position="65"/>
        <end position="118"/>
    </location>
</feature>
<gene>
    <name evidence="4" type="ORF">HZA66_01960</name>
</gene>
<comment type="caution">
    <text evidence="4">The sequence shown here is derived from an EMBL/GenBank/DDBJ whole genome shotgun (WGS) entry which is preliminary data.</text>
</comment>
<dbReference type="Proteomes" id="UP000782519">
    <property type="component" value="Unassembled WGS sequence"/>
</dbReference>
<organism evidence="4 5">
    <name type="scientific">Rhodopseudomonas palustris</name>
    <dbReference type="NCBI Taxonomy" id="1076"/>
    <lineage>
        <taxon>Bacteria</taxon>
        <taxon>Pseudomonadati</taxon>
        <taxon>Pseudomonadota</taxon>
        <taxon>Alphaproteobacteria</taxon>
        <taxon>Hyphomicrobiales</taxon>
        <taxon>Nitrobacteraceae</taxon>
        <taxon>Rhodopseudomonas</taxon>
    </lineage>
</organism>
<dbReference type="GO" id="GO:0016853">
    <property type="term" value="F:isomerase activity"/>
    <property type="evidence" value="ECO:0007669"/>
    <property type="project" value="UniProtKB-KW"/>
</dbReference>
<dbReference type="Gene3D" id="3.30.429.10">
    <property type="entry name" value="Macrophage Migration Inhibitory Factor"/>
    <property type="match status" value="2"/>
</dbReference>
<dbReference type="PANTHER" id="PTHR35530">
    <property type="entry name" value="TAUTOMERASE-RELATED"/>
    <property type="match status" value="1"/>
</dbReference>
<proteinExistence type="inferred from homology"/>
<protein>
    <submittedName>
        <fullName evidence="4">Tautomerase family protein</fullName>
    </submittedName>
</protein>
<evidence type="ECO:0000259" key="3">
    <source>
        <dbReference type="Pfam" id="PF01361"/>
    </source>
</evidence>
<evidence type="ECO:0000256" key="2">
    <source>
        <dbReference type="ARBA" id="ARBA00023235"/>
    </source>
</evidence>
<accession>A0A933RU05</accession>
<dbReference type="InterPro" id="IPR014347">
    <property type="entry name" value="Tautomerase/MIF_sf"/>
</dbReference>
<reference evidence="4" key="1">
    <citation type="submission" date="2020-07" db="EMBL/GenBank/DDBJ databases">
        <title>Huge and variable diversity of episymbiotic CPR bacteria and DPANN archaea in groundwater ecosystems.</title>
        <authorList>
            <person name="He C.Y."/>
            <person name="Keren R."/>
            <person name="Whittaker M."/>
            <person name="Farag I.F."/>
            <person name="Doudna J."/>
            <person name="Cate J.H.D."/>
            <person name="Banfield J.F."/>
        </authorList>
    </citation>
    <scope>NUCLEOTIDE SEQUENCE</scope>
    <source>
        <strain evidence="4">NC_groundwater_1818_Pr3_B-0.1um_66_35</strain>
    </source>
</reference>
<evidence type="ECO:0000313" key="5">
    <source>
        <dbReference type="Proteomes" id="UP000782519"/>
    </source>
</evidence>
<keyword evidence="2" id="KW-0413">Isomerase</keyword>
<name>A0A933RU05_RHOPL</name>
<comment type="similarity">
    <text evidence="1">Belongs to the 4-oxalocrotonate tautomerase family.</text>
</comment>
<dbReference type="AlphaFoldDB" id="A0A933RU05"/>
<feature type="domain" description="4-oxalocrotonate tautomerase-like" evidence="3">
    <location>
        <begin position="2"/>
        <end position="55"/>
    </location>
</feature>
<dbReference type="EMBL" id="JACRJB010000006">
    <property type="protein sequence ID" value="MBI5128184.1"/>
    <property type="molecule type" value="Genomic_DNA"/>
</dbReference>
<dbReference type="InterPro" id="IPR004370">
    <property type="entry name" value="4-OT-like_dom"/>
</dbReference>
<sequence length="129" mass="13770">MPFVRITVHGPALTPEQIRHLQDATTDLMEQALGKVGALTSVLVEQPAAAGWTIGRRAVGVAAHVHATVTAGTNSADEKARFIQAEMEVLKAVLGPELQPATYVVVDEVPAQSWGYDGRTQDSRRQTAA</sequence>
<dbReference type="SUPFAM" id="SSF55331">
    <property type="entry name" value="Tautomerase/MIF"/>
    <property type="match status" value="1"/>
</dbReference>